<evidence type="ECO:0000313" key="1">
    <source>
        <dbReference type="EMBL" id="KAG0716548.1"/>
    </source>
</evidence>
<dbReference type="Proteomes" id="UP000770661">
    <property type="component" value="Unassembled WGS sequence"/>
</dbReference>
<evidence type="ECO:0000313" key="2">
    <source>
        <dbReference type="Proteomes" id="UP000770661"/>
    </source>
</evidence>
<sequence length="211" mass="23876">MARLRSLRWLQWWQVRRTQYTSARGDKIVTVKRLWVCTHGVLFNGKPGDNLSAVRYTRLCKKVSAAKSFVTPERLPPPSSATKYPSLRSYLHAWSVPSKNRRKATTQDYLLGGKTISPPAVAISSWAHNPLDLGHRSVFHDALGDTLMFLHAPQYLERRYKSVALRKLIPFGDAVSICFNFGPWSCTRPPWAFTTVTNLSGFASRVSSWAP</sequence>
<accession>A0A8J4XYR4</accession>
<reference evidence="1" key="1">
    <citation type="submission" date="2020-07" db="EMBL/GenBank/DDBJ databases">
        <title>The High-quality genome of the commercially important snow crab, Chionoecetes opilio.</title>
        <authorList>
            <person name="Jeong J.-H."/>
            <person name="Ryu S."/>
        </authorList>
    </citation>
    <scope>NUCLEOTIDE SEQUENCE</scope>
    <source>
        <strain evidence="1">MADBK_172401_WGS</strain>
        <tissue evidence="1">Digestive gland</tissue>
    </source>
</reference>
<dbReference type="AlphaFoldDB" id="A0A8J4XYR4"/>
<name>A0A8J4XYR4_CHIOP</name>
<proteinExistence type="predicted"/>
<protein>
    <submittedName>
        <fullName evidence="1">Uncharacterized protein</fullName>
    </submittedName>
</protein>
<organism evidence="1 2">
    <name type="scientific">Chionoecetes opilio</name>
    <name type="common">Atlantic snow crab</name>
    <name type="synonym">Cancer opilio</name>
    <dbReference type="NCBI Taxonomy" id="41210"/>
    <lineage>
        <taxon>Eukaryota</taxon>
        <taxon>Metazoa</taxon>
        <taxon>Ecdysozoa</taxon>
        <taxon>Arthropoda</taxon>
        <taxon>Crustacea</taxon>
        <taxon>Multicrustacea</taxon>
        <taxon>Malacostraca</taxon>
        <taxon>Eumalacostraca</taxon>
        <taxon>Eucarida</taxon>
        <taxon>Decapoda</taxon>
        <taxon>Pleocyemata</taxon>
        <taxon>Brachyura</taxon>
        <taxon>Eubrachyura</taxon>
        <taxon>Majoidea</taxon>
        <taxon>Majidae</taxon>
        <taxon>Chionoecetes</taxon>
    </lineage>
</organism>
<gene>
    <name evidence="1" type="ORF">GWK47_009434</name>
</gene>
<keyword evidence="2" id="KW-1185">Reference proteome</keyword>
<comment type="caution">
    <text evidence="1">The sequence shown here is derived from an EMBL/GenBank/DDBJ whole genome shotgun (WGS) entry which is preliminary data.</text>
</comment>
<dbReference type="EMBL" id="JACEEZ010018770">
    <property type="protein sequence ID" value="KAG0716548.1"/>
    <property type="molecule type" value="Genomic_DNA"/>
</dbReference>